<reference evidence="2 3" key="1">
    <citation type="submission" date="2024-08" db="EMBL/GenBank/DDBJ databases">
        <title>Two novel Cytobacillus novel species.</title>
        <authorList>
            <person name="Liu G."/>
        </authorList>
    </citation>
    <scope>NUCLEOTIDE SEQUENCE [LARGE SCALE GENOMIC DNA]</scope>
    <source>
        <strain evidence="2 3">FJAT-54145</strain>
    </source>
</reference>
<organism evidence="2 3">
    <name type="scientific">Cytobacillus spartinae</name>
    <dbReference type="NCBI Taxonomy" id="3299023"/>
    <lineage>
        <taxon>Bacteria</taxon>
        <taxon>Bacillati</taxon>
        <taxon>Bacillota</taxon>
        <taxon>Bacilli</taxon>
        <taxon>Bacillales</taxon>
        <taxon>Bacillaceae</taxon>
        <taxon>Cytobacillus</taxon>
    </lineage>
</organism>
<dbReference type="EMBL" id="JBIACK010000004">
    <property type="protein sequence ID" value="MFE8701111.1"/>
    <property type="molecule type" value="Genomic_DNA"/>
</dbReference>
<dbReference type="PANTHER" id="PTHR42850:SF4">
    <property type="entry name" value="ZINC-DEPENDENT ENDOPOLYPHOSPHATASE"/>
    <property type="match status" value="1"/>
</dbReference>
<protein>
    <submittedName>
        <fullName evidence="2">Metallophosphoesterase</fullName>
    </submittedName>
</protein>
<dbReference type="Gene3D" id="3.60.21.10">
    <property type="match status" value="1"/>
</dbReference>
<dbReference type="Proteomes" id="UP001601059">
    <property type="component" value="Unassembled WGS sequence"/>
</dbReference>
<dbReference type="SUPFAM" id="SSF56300">
    <property type="entry name" value="Metallo-dependent phosphatases"/>
    <property type="match status" value="1"/>
</dbReference>
<accession>A0ABW6KAC5</accession>
<name>A0ABW6KAC5_9BACI</name>
<evidence type="ECO:0000313" key="3">
    <source>
        <dbReference type="Proteomes" id="UP001601059"/>
    </source>
</evidence>
<gene>
    <name evidence="2" type="ORF">ACFYKX_10950</name>
</gene>
<feature type="domain" description="Calcineurin-like phosphoesterase" evidence="1">
    <location>
        <begin position="3"/>
        <end position="191"/>
    </location>
</feature>
<evidence type="ECO:0000313" key="2">
    <source>
        <dbReference type="EMBL" id="MFE8701111.1"/>
    </source>
</evidence>
<dbReference type="PANTHER" id="PTHR42850">
    <property type="entry name" value="METALLOPHOSPHOESTERASE"/>
    <property type="match status" value="1"/>
</dbReference>
<evidence type="ECO:0000259" key="1">
    <source>
        <dbReference type="Pfam" id="PF00149"/>
    </source>
</evidence>
<dbReference type="InterPro" id="IPR004843">
    <property type="entry name" value="Calcineurin-like_PHP"/>
</dbReference>
<keyword evidence="3" id="KW-1185">Reference proteome</keyword>
<comment type="caution">
    <text evidence="2">The sequence shown here is derived from an EMBL/GenBank/DDBJ whole genome shotgun (WGS) entry which is preliminary data.</text>
</comment>
<dbReference type="RefSeq" id="WP_389360940.1">
    <property type="nucleotide sequence ID" value="NZ_JBIACK010000004.1"/>
</dbReference>
<dbReference type="Pfam" id="PF00149">
    <property type="entry name" value="Metallophos"/>
    <property type="match status" value="1"/>
</dbReference>
<dbReference type="InterPro" id="IPR050126">
    <property type="entry name" value="Ap4A_hydrolase"/>
</dbReference>
<proteinExistence type="predicted"/>
<dbReference type="InterPro" id="IPR029052">
    <property type="entry name" value="Metallo-depent_PP-like"/>
</dbReference>
<sequence length="270" mass="31870">MGKTYVCSDLHGQFLAFQKAIQVSGFSLEKGDHLWYLGDAIDRWGHSKACFETIYNWREQYPEQVKFHMGNHEKMLLDFLASPNELSLSMNGQLWLQNGGMQTCFSFLNEFYDQMPPTFMDLQQAFLTHYPNLIQQLRSLTLYHETDDAIFTHAGLYPHVPLEEQTMDDFLWVRDEFFEHYNGKLVVHGHTQTFTIPDYSKPIRDRYGRIEKYGTREGLHITPHRIGIDGGCASRHEFYFIEWPTLKTYVIPCERIHDWDVKEYKLQPIV</sequence>